<proteinExistence type="predicted"/>
<feature type="signal peptide" evidence="7">
    <location>
        <begin position="1"/>
        <end position="23"/>
    </location>
</feature>
<dbReference type="PANTHER" id="PTHR39469:SF1">
    <property type="entry name" value="DUF4203 DOMAIN-CONTAINING PROTEIN"/>
    <property type="match status" value="1"/>
</dbReference>
<dbReference type="GO" id="GO:0016020">
    <property type="term" value="C:membrane"/>
    <property type="evidence" value="ECO:0007669"/>
    <property type="project" value="UniProtKB-SubCell"/>
</dbReference>
<feature type="region of interest" description="Disordered" evidence="5">
    <location>
        <begin position="572"/>
        <end position="601"/>
    </location>
</feature>
<reference evidence="9 10" key="1">
    <citation type="submission" date="2019-03" db="EMBL/GenBank/DDBJ databases">
        <title>Draft genome sequence of Xylaria hypoxylon DSM 108379, a ubiquitous saprotrophic-parasitic fungi on hardwood.</title>
        <authorList>
            <person name="Buettner E."/>
            <person name="Leonhardt S."/>
            <person name="Gebauer A.M."/>
            <person name="Liers C."/>
            <person name="Hofrichter M."/>
            <person name="Kellner H."/>
        </authorList>
    </citation>
    <scope>NUCLEOTIDE SEQUENCE [LARGE SCALE GENOMIC DNA]</scope>
    <source>
        <strain evidence="9 10">DSM 108379</strain>
    </source>
</reference>
<keyword evidence="7" id="KW-0732">Signal</keyword>
<feature type="transmembrane region" description="Helical" evidence="6">
    <location>
        <begin position="122"/>
        <end position="141"/>
    </location>
</feature>
<gene>
    <name evidence="9" type="ORF">E0Z10_g7232</name>
</gene>
<dbReference type="EMBL" id="SKBN01000164">
    <property type="protein sequence ID" value="TGJ81525.1"/>
    <property type="molecule type" value="Genomic_DNA"/>
</dbReference>
<organism evidence="9 10">
    <name type="scientific">Xylaria hypoxylon</name>
    <dbReference type="NCBI Taxonomy" id="37992"/>
    <lineage>
        <taxon>Eukaryota</taxon>
        <taxon>Fungi</taxon>
        <taxon>Dikarya</taxon>
        <taxon>Ascomycota</taxon>
        <taxon>Pezizomycotina</taxon>
        <taxon>Sordariomycetes</taxon>
        <taxon>Xylariomycetidae</taxon>
        <taxon>Xylariales</taxon>
        <taxon>Xylariaceae</taxon>
        <taxon>Xylaria</taxon>
    </lineage>
</organism>
<evidence type="ECO:0000256" key="4">
    <source>
        <dbReference type="ARBA" id="ARBA00023136"/>
    </source>
</evidence>
<dbReference type="PANTHER" id="PTHR39469">
    <property type="entry name" value="CHROMOSOME 1, WHOLE GENOME SHOTGUN SEQUENCE"/>
    <property type="match status" value="1"/>
</dbReference>
<evidence type="ECO:0000256" key="1">
    <source>
        <dbReference type="ARBA" id="ARBA00004141"/>
    </source>
</evidence>
<feature type="transmembrane region" description="Helical" evidence="6">
    <location>
        <begin position="233"/>
        <end position="249"/>
    </location>
</feature>
<sequence length="1215" mass="132076">MATRWGYIWGLLFLLLHFHDVVAGPLQVLRREDATPTITVAPKTTTTGNEETDIETSSERTGGTKTTQTPTTDMSTTIMATSTTAFPSAINGNSPGHNNSLATPSPIPEGQLPLDPRLTPGWGVAGALLLISGAAYTLIGIKNAWLHTYFSAAFLSGLSVTVLIVYVMTPPVPAAIEGAYVVAAVVTGLILGGAAIAFREITEGLGCLLGGFCVSMWLLTLKPGGLLPSTTSKVIFIAAFSVGSYGFYFSRYTRPYAQMGLMSFAGGTVTVIGIDCFSRAGLKEFWAYIWNLNKGLFPYAANTYPLTKGIRVEIALTVVFTIIGIISQVKLWRVIQERRAKKAEEQAEEQGKRDEEEANLGLQVEAQNARERRQWETVYGDQPPRSLAGSEDSGVEDMDDEKTKKIRISQNVVRQVPSNEDVIEMAELPSPDHTSSPDPAKKSTDGIIMTSQNDDSRTTIKVAQDDEPTGHNDVTSTSDSNEKVWIVNGNGEARPSSIISSHTPQMSSKLPGPDVTPLPFKIPSELDGNESRSSIATYADEDDRDYVLSQKPSRLSLTNRLSVSSGNLLQSLSQRSVHSRASKRKTGEFGAQQSPGRMGSTEELVENSRRYSDALSIAATIDYLSQDGDAYDYSTKDKADRVSIPTLTVDFGGNITEPNNADNKGDSETKLKPPNSGWRLNARPTSSAETVGTDILDLSIVNSSSGDLSKRSSLNQSTKKTESTNGNSNPTDITAIEATSESSVPPKSPVPSITSTNMNLTKDRLPSALTRVALSYRTNEWAKHLSAAEVPQLEQLEQLQLDRYPDQQDAERPEAEAAAPVRVEELQQTAESVSPPAMTRPSSSASNLPQVPSPVDRSSSRISSYSSPKVHIPATLAILTSASSEAAGTQVVAVKPTPSNIPQAGHSFRNKRQRKSSEVYNQPIQEEDGHQLFSVRQPTSSDDDGNSTPNSTPPSPTGPTPIPGVVSYSSPQTLLGKRDMFLRNKSQSQLFTTPPIQENSEHMTRPASQLALPYNYTAPPPPPLMAQDIDDIPLSQRKELMRQNSMLSVNSVNSTGGRPKRNSSSNVVHAAVPNSASHIQIITAESSNFDSHQPRRHTQVPSQASRDARLSQFRQSVAAELRAPTPVVRETLLLRSTSSTSLIGPSTNNAEVSRAIDLQRNVLMSQREQEAQRREMERWEKEQNDRAFEEMMRNGGLIDAHREALRRMQGGVKHE</sequence>
<feature type="region of interest" description="Disordered" evidence="5">
    <location>
        <begin position="651"/>
        <end position="688"/>
    </location>
</feature>
<feature type="compositionally biased region" description="Pro residues" evidence="5">
    <location>
        <begin position="951"/>
        <end position="962"/>
    </location>
</feature>
<evidence type="ECO:0000256" key="3">
    <source>
        <dbReference type="ARBA" id="ARBA00022989"/>
    </source>
</evidence>
<keyword evidence="4 6" id="KW-0472">Membrane</keyword>
<feature type="region of interest" description="Disordered" evidence="5">
    <location>
        <begin position="1086"/>
        <end position="1109"/>
    </location>
</feature>
<feature type="compositionally biased region" description="Basic and acidic residues" evidence="5">
    <location>
        <begin position="346"/>
        <end position="355"/>
    </location>
</feature>
<feature type="transmembrane region" description="Helical" evidence="6">
    <location>
        <begin position="205"/>
        <end position="221"/>
    </location>
</feature>
<keyword evidence="3 6" id="KW-1133">Transmembrane helix</keyword>
<feature type="chain" id="PRO_5021216977" description="TM7S3/TM198-like domain-containing protein" evidence="7">
    <location>
        <begin position="24"/>
        <end position="1215"/>
    </location>
</feature>
<dbReference type="AlphaFoldDB" id="A0A4Z0YQV1"/>
<evidence type="ECO:0000256" key="6">
    <source>
        <dbReference type="SAM" id="Phobius"/>
    </source>
</evidence>
<feature type="compositionally biased region" description="Polar residues" evidence="5">
    <location>
        <begin position="90"/>
        <end position="103"/>
    </location>
</feature>
<feature type="compositionally biased region" description="Low complexity" evidence="5">
    <location>
        <begin position="739"/>
        <end position="756"/>
    </location>
</feature>
<evidence type="ECO:0000256" key="7">
    <source>
        <dbReference type="SAM" id="SignalP"/>
    </source>
</evidence>
<dbReference type="OrthoDB" id="102260at2759"/>
<dbReference type="Pfam" id="PF13886">
    <property type="entry name" value="TM7S3_TM198"/>
    <property type="match status" value="1"/>
</dbReference>
<feature type="transmembrane region" description="Helical" evidence="6">
    <location>
        <begin position="148"/>
        <end position="167"/>
    </location>
</feature>
<keyword evidence="10" id="KW-1185">Reference proteome</keyword>
<feature type="compositionally biased region" description="Low complexity" evidence="5">
    <location>
        <begin position="849"/>
        <end position="867"/>
    </location>
</feature>
<comment type="subcellular location">
    <subcellularLocation>
        <location evidence="1">Membrane</location>
        <topology evidence="1">Multi-pass membrane protein</topology>
    </subcellularLocation>
</comment>
<feature type="region of interest" description="Disordered" evidence="5">
    <location>
        <begin position="825"/>
        <end position="867"/>
    </location>
</feature>
<comment type="caution">
    <text evidence="9">The sequence shown here is derived from an EMBL/GenBank/DDBJ whole genome shotgun (WGS) entry which is preliminary data.</text>
</comment>
<feature type="domain" description="TM7S3/TM198-like" evidence="8">
    <location>
        <begin position="126"/>
        <end position="329"/>
    </location>
</feature>
<accession>A0A4Z0YQV1</accession>
<evidence type="ECO:0000256" key="2">
    <source>
        <dbReference type="ARBA" id="ARBA00022692"/>
    </source>
</evidence>
<feature type="region of interest" description="Disordered" evidence="5">
    <location>
        <begin position="346"/>
        <end position="531"/>
    </location>
</feature>
<evidence type="ECO:0000256" key="5">
    <source>
        <dbReference type="SAM" id="MobiDB-lite"/>
    </source>
</evidence>
<evidence type="ECO:0000259" key="8">
    <source>
        <dbReference type="Pfam" id="PF13886"/>
    </source>
</evidence>
<name>A0A4Z0YQV1_9PEZI</name>
<evidence type="ECO:0000313" key="10">
    <source>
        <dbReference type="Proteomes" id="UP000297716"/>
    </source>
</evidence>
<feature type="transmembrane region" description="Helical" evidence="6">
    <location>
        <begin position="179"/>
        <end position="198"/>
    </location>
</feature>
<feature type="region of interest" description="Disordered" evidence="5">
    <location>
        <begin position="704"/>
        <end position="758"/>
    </location>
</feature>
<feature type="region of interest" description="Disordered" evidence="5">
    <location>
        <begin position="39"/>
        <end position="75"/>
    </location>
</feature>
<dbReference type="STRING" id="37992.A0A4Z0YQV1"/>
<feature type="transmembrane region" description="Helical" evidence="6">
    <location>
        <begin position="261"/>
        <end position="282"/>
    </location>
</feature>
<feature type="region of interest" description="Disordered" evidence="5">
    <location>
        <begin position="89"/>
        <end position="114"/>
    </location>
</feature>
<dbReference type="Proteomes" id="UP000297716">
    <property type="component" value="Unassembled WGS sequence"/>
</dbReference>
<protein>
    <recommendedName>
        <fullName evidence="8">TM7S3/TM198-like domain-containing protein</fullName>
    </recommendedName>
</protein>
<feature type="compositionally biased region" description="Low complexity" evidence="5">
    <location>
        <begin position="61"/>
        <end position="75"/>
    </location>
</feature>
<feature type="compositionally biased region" description="Polar residues" evidence="5">
    <location>
        <begin position="497"/>
        <end position="508"/>
    </location>
</feature>
<feature type="compositionally biased region" description="Low complexity" evidence="5">
    <location>
        <begin position="704"/>
        <end position="713"/>
    </location>
</feature>
<evidence type="ECO:0000313" key="9">
    <source>
        <dbReference type="EMBL" id="TGJ81525.1"/>
    </source>
</evidence>
<keyword evidence="2 6" id="KW-0812">Transmembrane</keyword>
<dbReference type="InterPro" id="IPR025256">
    <property type="entry name" value="TM7S3/TM198-like_dom"/>
</dbReference>
<feature type="compositionally biased region" description="Polar residues" evidence="5">
    <location>
        <begin position="408"/>
        <end position="418"/>
    </location>
</feature>
<feature type="compositionally biased region" description="Polar residues" evidence="5">
    <location>
        <begin position="714"/>
        <end position="732"/>
    </location>
</feature>
<feature type="region of interest" description="Disordered" evidence="5">
    <location>
        <begin position="895"/>
        <end position="970"/>
    </location>
</feature>